<dbReference type="RefSeq" id="WP_131097786.1">
    <property type="nucleotide sequence ID" value="NZ_CP036455.1"/>
</dbReference>
<dbReference type="OrthoDB" id="3873048at2"/>
<organism evidence="2 3">
    <name type="scientific">Streptomonospora litoralis</name>
    <dbReference type="NCBI Taxonomy" id="2498135"/>
    <lineage>
        <taxon>Bacteria</taxon>
        <taxon>Bacillati</taxon>
        <taxon>Actinomycetota</taxon>
        <taxon>Actinomycetes</taxon>
        <taxon>Streptosporangiales</taxon>
        <taxon>Nocardiopsidaceae</taxon>
        <taxon>Streptomonospora</taxon>
    </lineage>
</organism>
<dbReference type="EMBL" id="CP036455">
    <property type="protein sequence ID" value="QBI53417.1"/>
    <property type="molecule type" value="Genomic_DNA"/>
</dbReference>
<sequence length="98" mass="10966">MSDEQPTLWELQRTIASSYAEVQKDIEALAARLDHFVLKEVYNAHRAADQERIGRLEAEVQALRESNRRAMWTAVTSFIAPVVVALVLAWMLRGGGAA</sequence>
<keyword evidence="1" id="KW-1133">Transmembrane helix</keyword>
<name>A0A4P6Q3Y8_9ACTN</name>
<proteinExistence type="predicted"/>
<evidence type="ECO:0000313" key="3">
    <source>
        <dbReference type="Proteomes" id="UP000292235"/>
    </source>
</evidence>
<reference evidence="2 3" key="1">
    <citation type="submission" date="2019-02" db="EMBL/GenBank/DDBJ databases">
        <authorList>
            <person name="Khodamoradi S."/>
            <person name="Hahnke R.L."/>
            <person name="Kaempfer P."/>
            <person name="Schumann P."/>
            <person name="Rohde M."/>
            <person name="Steinert M."/>
            <person name="Luzhetskyy A."/>
            <person name="Wink J."/>
            <person name="Ruckert C."/>
        </authorList>
    </citation>
    <scope>NUCLEOTIDE SEQUENCE [LARGE SCALE GENOMIC DNA]</scope>
    <source>
        <strain evidence="2 3">M2</strain>
    </source>
</reference>
<accession>A0A4P6Q3Y8</accession>
<keyword evidence="1" id="KW-0812">Transmembrane</keyword>
<dbReference type="KEGG" id="strr:EKD16_08115"/>
<keyword evidence="1" id="KW-0472">Membrane</keyword>
<evidence type="ECO:0000256" key="1">
    <source>
        <dbReference type="SAM" id="Phobius"/>
    </source>
</evidence>
<keyword evidence="3" id="KW-1185">Reference proteome</keyword>
<protein>
    <submittedName>
        <fullName evidence="2">Uncharacterized protein</fullName>
    </submittedName>
</protein>
<evidence type="ECO:0000313" key="2">
    <source>
        <dbReference type="EMBL" id="QBI53417.1"/>
    </source>
</evidence>
<gene>
    <name evidence="2" type="ORF">EKD16_08115</name>
</gene>
<feature type="transmembrane region" description="Helical" evidence="1">
    <location>
        <begin position="70"/>
        <end position="92"/>
    </location>
</feature>
<dbReference type="Proteomes" id="UP000292235">
    <property type="component" value="Chromosome"/>
</dbReference>
<dbReference type="AlphaFoldDB" id="A0A4P6Q3Y8"/>